<feature type="binding site" evidence="4">
    <location>
        <position position="178"/>
    </location>
    <ligand>
        <name>3-dehydroquinate</name>
        <dbReference type="ChEBI" id="CHEBI:32364"/>
    </ligand>
</feature>
<feature type="active site" description="Proton donor/acceptor" evidence="4">
    <location>
        <position position="113"/>
    </location>
</feature>
<dbReference type="NCBIfam" id="TIGR01093">
    <property type="entry name" value="aroD"/>
    <property type="match status" value="1"/>
</dbReference>
<dbReference type="EMBL" id="CP001931">
    <property type="protein sequence ID" value="ADC89177.1"/>
    <property type="molecule type" value="Genomic_DNA"/>
</dbReference>
<dbReference type="Gene3D" id="3.20.20.70">
    <property type="entry name" value="Aldolase class I"/>
    <property type="match status" value="1"/>
</dbReference>
<name>D3SPU0_THEAH</name>
<dbReference type="GO" id="GO:0003855">
    <property type="term" value="F:3-dehydroquinate dehydratase activity"/>
    <property type="evidence" value="ECO:0007669"/>
    <property type="project" value="UniProtKB-UniRule"/>
</dbReference>
<dbReference type="HAMAP" id="MF_00214">
    <property type="entry name" value="AroD"/>
    <property type="match status" value="1"/>
</dbReference>
<sequence length="219" mass="24433">MLIAVPVTSLEPLKECKEKGADLIELRVDLMESPTVDRALTVLEEAHRLGLGTILTVRSAREGGRDLPNRLELFEKLSPFSDYTDIELTSLDILPQVRNTVLSAGKKLIISYHNFERTPAGWILKETIREARRWGAHIVKIAVKAESYTDVARLLCAGSQEEGEKILIAMGSYGKISRLAAFVFGSVITYAFLGKATAEGQLPLEEMVRLREIFYGRRS</sequence>
<feature type="binding site" evidence="4">
    <location>
        <begin position="25"/>
        <end position="27"/>
    </location>
    <ligand>
        <name>3-dehydroquinate</name>
        <dbReference type="ChEBI" id="CHEBI:32364"/>
    </ligand>
</feature>
<comment type="pathway">
    <text evidence="4">Metabolic intermediate biosynthesis; chorismate biosynthesis; chorismate from D-erythrose 4-phosphate and phosphoenolpyruvate: step 3/7.</text>
</comment>
<dbReference type="PANTHER" id="PTHR43699">
    <property type="entry name" value="3-DEHYDROQUINATE DEHYDRATASE"/>
    <property type="match status" value="1"/>
</dbReference>
<keyword evidence="3 4" id="KW-0704">Schiff base</keyword>
<dbReference type="SUPFAM" id="SSF51569">
    <property type="entry name" value="Aldolase"/>
    <property type="match status" value="1"/>
</dbReference>
<feature type="binding site" evidence="4">
    <location>
        <position position="58"/>
    </location>
    <ligand>
        <name>3-dehydroquinate</name>
        <dbReference type="ChEBI" id="CHEBI:32364"/>
    </ligand>
</feature>
<organism evidence="5 6">
    <name type="scientific">Thermocrinis albus (strain DSM 14484 / JCM 11386 / HI 11/12)</name>
    <dbReference type="NCBI Taxonomy" id="638303"/>
    <lineage>
        <taxon>Bacteria</taxon>
        <taxon>Pseudomonadati</taxon>
        <taxon>Aquificota</taxon>
        <taxon>Aquificia</taxon>
        <taxon>Aquificales</taxon>
        <taxon>Aquificaceae</taxon>
        <taxon>Thermocrinis</taxon>
    </lineage>
</organism>
<comment type="function">
    <text evidence="4">Involved in the third step of the chorismate pathway, which leads to the biosynthesis of aromatic amino acids. Catalyzes the cis-dehydration of 3-dehydroquinate (DHQ) and introduces the first double bond of the aromatic ring to yield 3-dehydroshikimate.</text>
</comment>
<dbReference type="CDD" id="cd00502">
    <property type="entry name" value="DHQase_I"/>
    <property type="match status" value="1"/>
</dbReference>
<feature type="binding site" evidence="4">
    <location>
        <position position="201"/>
    </location>
    <ligand>
        <name>3-dehydroquinate</name>
        <dbReference type="ChEBI" id="CHEBI:32364"/>
    </ligand>
</feature>
<dbReference type="AlphaFoldDB" id="D3SPU0"/>
<dbReference type="InterPro" id="IPR013785">
    <property type="entry name" value="Aldolase_TIM"/>
</dbReference>
<accession>D3SPU0</accession>
<evidence type="ECO:0000256" key="4">
    <source>
        <dbReference type="HAMAP-Rule" id="MF_00214"/>
    </source>
</evidence>
<dbReference type="GO" id="GO:0046279">
    <property type="term" value="P:3,4-dihydroxybenzoate biosynthetic process"/>
    <property type="evidence" value="ECO:0007669"/>
    <property type="project" value="TreeGrafter"/>
</dbReference>
<keyword evidence="4" id="KW-0028">Amino-acid biosynthesis</keyword>
<dbReference type="HOGENOM" id="CLU_064444_2_1_0"/>
<dbReference type="PROSITE" id="PS01028">
    <property type="entry name" value="DEHYDROQUINASE_I"/>
    <property type="match status" value="1"/>
</dbReference>
<keyword evidence="6" id="KW-1185">Reference proteome</keyword>
<reference evidence="6" key="1">
    <citation type="journal article" date="2010" name="Stand. Genomic Sci.">
        <title>Complete genome sequence of Thermocrinis albus type strain (HI 11/12T).</title>
        <authorList>
            <person name="Wirth R."/>
            <person name="Sikorski J."/>
            <person name="Brambilla E."/>
            <person name="Misra M."/>
            <person name="Lapidus A."/>
            <person name="Copeland A."/>
            <person name="Nolan M."/>
            <person name="Lucas S."/>
            <person name="Chen F."/>
            <person name="Tice H."/>
            <person name="Cheng J.F."/>
            <person name="Han C."/>
            <person name="Detter J.C."/>
            <person name="Tapia R."/>
            <person name="Bruce D."/>
            <person name="Goodwin L."/>
            <person name="Pitluck S."/>
            <person name="Pati A."/>
            <person name="Anderson I."/>
            <person name="Ivanova N."/>
            <person name="Mavromatis K."/>
            <person name="Mikhailova N."/>
            <person name="Chen A."/>
            <person name="Palaniappan K."/>
            <person name="Bilek Y."/>
            <person name="Hader T."/>
            <person name="Land M."/>
            <person name="Hauser L."/>
            <person name="Chang Y.J."/>
            <person name="Jeffries C.D."/>
            <person name="Tindall B.J."/>
            <person name="Rohde M."/>
            <person name="Goker M."/>
            <person name="Bristow J."/>
            <person name="Eisen J.A."/>
            <person name="Markowitz V."/>
            <person name="Hugenholtz P."/>
            <person name="Kyrpides N.C."/>
            <person name="Klenk H.P."/>
        </authorList>
    </citation>
    <scope>NUCLEOTIDE SEQUENCE [LARGE SCALE GENOMIC DNA]</scope>
    <source>
        <strain evidence="6">DSM 14484 / JCM 11386 / HI 11/12</strain>
    </source>
</reference>
<dbReference type="RefSeq" id="WP_012991584.1">
    <property type="nucleotide sequence ID" value="NC_013894.1"/>
</dbReference>
<dbReference type="Pfam" id="PF01487">
    <property type="entry name" value="DHquinase_I"/>
    <property type="match status" value="1"/>
</dbReference>
<dbReference type="UniPathway" id="UPA00053">
    <property type="reaction ID" value="UER00086"/>
</dbReference>
<dbReference type="STRING" id="638303.Thal_0543"/>
<dbReference type="EC" id="4.2.1.10" evidence="4"/>
<dbReference type="InterPro" id="IPR050146">
    <property type="entry name" value="Type-I_3-dehydroquinase"/>
</dbReference>
<comment type="caution">
    <text evidence="4">Lacks conserved residue(s) required for the propagation of feature annotation.</text>
</comment>
<dbReference type="GO" id="GO:0009073">
    <property type="term" value="P:aromatic amino acid family biosynthetic process"/>
    <property type="evidence" value="ECO:0007669"/>
    <property type="project" value="UniProtKB-KW"/>
</dbReference>
<evidence type="ECO:0000256" key="2">
    <source>
        <dbReference type="ARBA" id="ARBA00023239"/>
    </source>
</evidence>
<proteinExistence type="inferred from homology"/>
<dbReference type="eggNOG" id="COG0710">
    <property type="taxonomic scope" value="Bacteria"/>
</dbReference>
<feature type="active site" description="Schiff-base intermediate with substrate" evidence="4">
    <location>
        <position position="140"/>
    </location>
</feature>
<dbReference type="GO" id="GO:0008652">
    <property type="term" value="P:amino acid biosynthetic process"/>
    <property type="evidence" value="ECO:0007669"/>
    <property type="project" value="UniProtKB-KW"/>
</dbReference>
<evidence type="ECO:0000256" key="3">
    <source>
        <dbReference type="ARBA" id="ARBA00023270"/>
    </source>
</evidence>
<protein>
    <recommendedName>
        <fullName evidence="4">3-dehydroquinate dehydratase</fullName>
        <shortName evidence="4">3-dehydroquinase</shortName>
        <ecNumber evidence="4">4.2.1.10</ecNumber>
    </recommendedName>
    <alternativeName>
        <fullName evidence="4">Type I DHQase</fullName>
    </alternativeName>
    <alternativeName>
        <fullName evidence="4">Type I dehydroquinase</fullName>
        <shortName evidence="4">DHQ1</shortName>
    </alternativeName>
</protein>
<keyword evidence="2 4" id="KW-0456">Lyase</keyword>
<dbReference type="Proteomes" id="UP000002043">
    <property type="component" value="Chromosome"/>
</dbReference>
<dbReference type="KEGG" id="tal:Thal_0543"/>
<gene>
    <name evidence="4" type="primary">aroD</name>
    <name evidence="5" type="ordered locus">Thal_0543</name>
</gene>
<dbReference type="InterPro" id="IPR001381">
    <property type="entry name" value="DHquinase_I"/>
</dbReference>
<keyword evidence="4" id="KW-0057">Aromatic amino acid biosynthesis</keyword>
<comment type="subunit">
    <text evidence="4">Homodimer.</text>
</comment>
<feature type="binding site" evidence="4">
    <location>
        <position position="197"/>
    </location>
    <ligand>
        <name>3-dehydroquinate</name>
        <dbReference type="ChEBI" id="CHEBI:32364"/>
    </ligand>
</feature>
<dbReference type="OrthoDB" id="9813659at2"/>
<evidence type="ECO:0000313" key="5">
    <source>
        <dbReference type="EMBL" id="ADC89177.1"/>
    </source>
</evidence>
<evidence type="ECO:0000313" key="6">
    <source>
        <dbReference type="Proteomes" id="UP000002043"/>
    </source>
</evidence>
<evidence type="ECO:0000256" key="1">
    <source>
        <dbReference type="ARBA" id="ARBA00001864"/>
    </source>
</evidence>
<dbReference type="PANTHER" id="PTHR43699:SF1">
    <property type="entry name" value="3-DEHYDROQUINATE DEHYDRATASE"/>
    <property type="match status" value="1"/>
</dbReference>
<dbReference type="GO" id="GO:0009423">
    <property type="term" value="P:chorismate biosynthetic process"/>
    <property type="evidence" value="ECO:0007669"/>
    <property type="project" value="UniProtKB-UniRule"/>
</dbReference>
<dbReference type="InterPro" id="IPR018508">
    <property type="entry name" value="3-dehydroquinate_DH_AS"/>
</dbReference>
<comment type="catalytic activity">
    <reaction evidence="1 4">
        <text>3-dehydroquinate = 3-dehydroshikimate + H2O</text>
        <dbReference type="Rhea" id="RHEA:21096"/>
        <dbReference type="ChEBI" id="CHEBI:15377"/>
        <dbReference type="ChEBI" id="CHEBI:16630"/>
        <dbReference type="ChEBI" id="CHEBI:32364"/>
        <dbReference type="EC" id="4.2.1.10"/>
    </reaction>
</comment>
<comment type="similarity">
    <text evidence="4">Belongs to the type-I 3-dehydroquinase family.</text>
</comment>